<reference evidence="9" key="1">
    <citation type="submission" date="2016-11" db="UniProtKB">
        <authorList>
            <consortium name="WormBaseParasite"/>
        </authorList>
    </citation>
    <scope>IDENTIFICATION</scope>
</reference>
<dbReference type="Pfam" id="PF02197">
    <property type="entry name" value="RIIa"/>
    <property type="match status" value="1"/>
</dbReference>
<feature type="domain" description="Cyclic nucleotide-binding" evidence="7">
    <location>
        <begin position="269"/>
        <end position="390"/>
    </location>
</feature>
<comment type="similarity">
    <text evidence="1">Belongs to the cAMP-dependent kinase regulatory chain family.</text>
</comment>
<dbReference type="WBParaSite" id="maker-uti_cns_0048688-snap-gene-0.2-mRNA-1">
    <property type="protein sequence ID" value="maker-uti_cns_0048688-snap-gene-0.2-mRNA-1"/>
    <property type="gene ID" value="maker-uti_cns_0048688-snap-gene-0.2"/>
</dbReference>
<keyword evidence="4" id="KW-0677">Repeat</keyword>
<dbReference type="Gene3D" id="2.60.120.10">
    <property type="entry name" value="Jelly Rolls"/>
    <property type="match status" value="2"/>
</dbReference>
<dbReference type="Proteomes" id="UP000095280">
    <property type="component" value="Unplaced"/>
</dbReference>
<dbReference type="Gene3D" id="1.20.890.10">
    <property type="entry name" value="cAMP-dependent protein kinase regulatory subunit, dimerization-anchoring domain"/>
    <property type="match status" value="1"/>
</dbReference>
<dbReference type="SUPFAM" id="SSF51206">
    <property type="entry name" value="cAMP-binding domain-like"/>
    <property type="match status" value="2"/>
</dbReference>
<dbReference type="AlphaFoldDB" id="A0A1I8JKX6"/>
<dbReference type="PROSITE" id="PS00889">
    <property type="entry name" value="CNMP_BINDING_2"/>
    <property type="match status" value="1"/>
</dbReference>
<dbReference type="GO" id="GO:0030552">
    <property type="term" value="F:cAMP binding"/>
    <property type="evidence" value="ECO:0007669"/>
    <property type="project" value="UniProtKB-KW"/>
</dbReference>
<dbReference type="InterPro" id="IPR018488">
    <property type="entry name" value="cNMP-bd_CS"/>
</dbReference>
<dbReference type="GO" id="GO:0005952">
    <property type="term" value="C:cAMP-dependent protein kinase complex"/>
    <property type="evidence" value="ECO:0007669"/>
    <property type="project" value="InterPro"/>
</dbReference>
<sequence length="412" mass="45967">PWNLQIMSSPTGPSFEVPDGLQSLLQDFTVSVLRRRPANLVHFAAAYFRRLDLVNSAVEGDAAAVLTVPAREDSGAETDDDLDIAAAAAAAEAGKVPPWRANRRPSVAAPSFDPEKSEATYQRKILPKSDEQRRRLTETVKHILLFRSLDRVSLSHVIDAMQELSVKARDVIIEQDQEGDNFYVIERGIFEAYVTDSVSGERRLGVTYNHSGSFGELALMYYCPRAATVIAKTDGVLWSLDLDTFQQKVLMSAFKNRKKYEAFLAAVPLLSELTHYERQNVADALKEREYDDGEPILFQGDPGNEMFFVEEGSVKVMRRHSDNGLETQVNHLEKGAYFGELSLITKQPRAASCYSVGRTRVCVLHVSDFERLLGPCLEVMRRNIDSYRSQLREIFGDATSAAAAPLRVEASV</sequence>
<dbReference type="Pfam" id="PF00027">
    <property type="entry name" value="cNMP_binding"/>
    <property type="match status" value="2"/>
</dbReference>
<proteinExistence type="inferred from homology"/>
<accession>A0A1I8JKX6</accession>
<dbReference type="PRINTS" id="PR00103">
    <property type="entry name" value="CAMPKINASE"/>
</dbReference>
<dbReference type="InterPro" id="IPR000595">
    <property type="entry name" value="cNMP-bd_dom"/>
</dbReference>
<dbReference type="GO" id="GO:0034236">
    <property type="term" value="F:protein kinase A catalytic subunit binding"/>
    <property type="evidence" value="ECO:0007669"/>
    <property type="project" value="TreeGrafter"/>
</dbReference>
<dbReference type="InterPro" id="IPR003117">
    <property type="entry name" value="cAMP_dep_PK_reg_su_I/II_a/b"/>
</dbReference>
<dbReference type="InterPro" id="IPR018490">
    <property type="entry name" value="cNMP-bd_dom_sf"/>
</dbReference>
<dbReference type="PANTHER" id="PTHR11635">
    <property type="entry name" value="CAMP-DEPENDENT PROTEIN KINASE REGULATORY CHAIN"/>
    <property type="match status" value="1"/>
</dbReference>
<dbReference type="InterPro" id="IPR014710">
    <property type="entry name" value="RmlC-like_jellyroll"/>
</dbReference>
<dbReference type="SMART" id="SM00394">
    <property type="entry name" value="RIIa"/>
    <property type="match status" value="1"/>
</dbReference>
<name>A0A1I8JKX6_9PLAT</name>
<dbReference type="GO" id="GO:0004862">
    <property type="term" value="F:cAMP-dependent protein kinase inhibitor activity"/>
    <property type="evidence" value="ECO:0007669"/>
    <property type="project" value="TreeGrafter"/>
</dbReference>
<keyword evidence="6" id="KW-0114">cAMP</keyword>
<evidence type="ECO:0000256" key="2">
    <source>
        <dbReference type="ARBA" id="ARBA00022553"/>
    </source>
</evidence>
<dbReference type="PROSITE" id="PS50042">
    <property type="entry name" value="CNMP_BINDING_3"/>
    <property type="match status" value="2"/>
</dbReference>
<dbReference type="CDD" id="cd00038">
    <property type="entry name" value="CAP_ED"/>
    <property type="match status" value="2"/>
</dbReference>
<dbReference type="InterPro" id="IPR050503">
    <property type="entry name" value="cAMP-dep_PK_reg_su-like"/>
</dbReference>
<evidence type="ECO:0000256" key="3">
    <source>
        <dbReference type="ARBA" id="ARBA00022566"/>
    </source>
</evidence>
<evidence type="ECO:0000259" key="7">
    <source>
        <dbReference type="PROSITE" id="PS50042"/>
    </source>
</evidence>
<evidence type="ECO:0000256" key="6">
    <source>
        <dbReference type="ARBA" id="ARBA00023149"/>
    </source>
</evidence>
<dbReference type="SUPFAM" id="SSF47391">
    <property type="entry name" value="Dimerization-anchoring domain of cAMP-dependent PK regulatory subunit"/>
    <property type="match status" value="1"/>
</dbReference>
<dbReference type="CDD" id="cd12099">
    <property type="entry name" value="DD_RII_PKA"/>
    <property type="match status" value="1"/>
</dbReference>
<evidence type="ECO:0000256" key="1">
    <source>
        <dbReference type="ARBA" id="ARBA00005753"/>
    </source>
</evidence>
<dbReference type="SMART" id="SM00100">
    <property type="entry name" value="cNMP"/>
    <property type="match status" value="2"/>
</dbReference>
<dbReference type="PANTHER" id="PTHR11635:SF152">
    <property type="entry name" value="CAMP-DEPENDENT PROTEIN KINASE TYPE I REGULATORY SUBUNIT-RELATED"/>
    <property type="match status" value="1"/>
</dbReference>
<protein>
    <submittedName>
        <fullName evidence="9">cAMP-dependent protein kinase type II regulatory subunit</fullName>
    </submittedName>
</protein>
<evidence type="ECO:0000313" key="9">
    <source>
        <dbReference type="WBParaSite" id="maker-uti_cns_0048688-snap-gene-0.2-mRNA-1"/>
    </source>
</evidence>
<dbReference type="GO" id="GO:0005829">
    <property type="term" value="C:cytosol"/>
    <property type="evidence" value="ECO:0007669"/>
    <property type="project" value="TreeGrafter"/>
</dbReference>
<keyword evidence="3" id="KW-0116">cAMP-binding</keyword>
<evidence type="ECO:0000313" key="8">
    <source>
        <dbReference type="Proteomes" id="UP000095280"/>
    </source>
</evidence>
<feature type="domain" description="Cyclic nucleotide-binding" evidence="7">
    <location>
        <begin position="145"/>
        <end position="266"/>
    </location>
</feature>
<keyword evidence="5" id="KW-0547">Nucleotide-binding</keyword>
<organism evidence="8 9">
    <name type="scientific">Macrostomum lignano</name>
    <dbReference type="NCBI Taxonomy" id="282301"/>
    <lineage>
        <taxon>Eukaryota</taxon>
        <taxon>Metazoa</taxon>
        <taxon>Spiralia</taxon>
        <taxon>Lophotrochozoa</taxon>
        <taxon>Platyhelminthes</taxon>
        <taxon>Rhabditophora</taxon>
        <taxon>Macrostomorpha</taxon>
        <taxon>Macrostomida</taxon>
        <taxon>Macrostomidae</taxon>
        <taxon>Macrostomum</taxon>
    </lineage>
</organism>
<evidence type="ECO:0000256" key="4">
    <source>
        <dbReference type="ARBA" id="ARBA00022737"/>
    </source>
</evidence>
<keyword evidence="8" id="KW-1185">Reference proteome</keyword>
<evidence type="ECO:0000256" key="5">
    <source>
        <dbReference type="ARBA" id="ARBA00022741"/>
    </source>
</evidence>
<dbReference type="FunFam" id="2.60.120.10:FF:000108">
    <property type="entry name" value="cAMP-dependent protein kinase type II regulatory subunit"/>
    <property type="match status" value="1"/>
</dbReference>
<keyword evidence="2" id="KW-0597">Phosphoprotein</keyword>